<gene>
    <name evidence="4" type="ORF">DC53_14615</name>
    <name evidence="3" type="ORF">EU508_16835</name>
    <name evidence="2" type="ORF">EU509_18110</name>
</gene>
<accession>A0A063KPS9</accession>
<dbReference type="EMBL" id="SEUK01000054">
    <property type="protein sequence ID" value="KAA1157395.1"/>
    <property type="molecule type" value="Genomic_DNA"/>
</dbReference>
<dbReference type="EMBL" id="SEUJ01000077">
    <property type="protein sequence ID" value="KAA1151015.1"/>
    <property type="molecule type" value="Genomic_DNA"/>
</dbReference>
<proteinExistence type="predicted"/>
<evidence type="ECO:0000313" key="6">
    <source>
        <dbReference type="Proteomes" id="UP000322915"/>
    </source>
</evidence>
<keyword evidence="6" id="KW-1185">Reference proteome</keyword>
<organism evidence="4 5">
    <name type="scientific">Pseudoalteromonas fuliginea</name>
    <dbReference type="NCBI Taxonomy" id="1872678"/>
    <lineage>
        <taxon>Bacteria</taxon>
        <taxon>Pseudomonadati</taxon>
        <taxon>Pseudomonadota</taxon>
        <taxon>Gammaproteobacteria</taxon>
        <taxon>Alteromonadales</taxon>
        <taxon>Pseudoalteromonadaceae</taxon>
        <taxon>Pseudoalteromonas</taxon>
    </lineage>
</organism>
<comment type="caution">
    <text evidence="4">The sequence shown here is derived from an EMBL/GenBank/DDBJ whole genome shotgun (WGS) entry which is preliminary data.</text>
</comment>
<evidence type="ECO:0000313" key="2">
    <source>
        <dbReference type="EMBL" id="KAA1151015.1"/>
    </source>
</evidence>
<dbReference type="Proteomes" id="UP000322915">
    <property type="component" value="Unassembled WGS sequence"/>
</dbReference>
<dbReference type="RefSeq" id="WP_007377587.1">
    <property type="nucleotide sequence ID" value="NZ_JJNZ01000052.1"/>
</dbReference>
<reference evidence="4 5" key="1">
    <citation type="submission" date="2014-04" db="EMBL/GenBank/DDBJ databases">
        <title>Pseudoalteromonas galatheae sp. nov., isolated from a deep-sea polychaete near Canal Concepcion, Chile.</title>
        <authorList>
            <person name="Machado H.R."/>
            <person name="Gram L."/>
            <person name="Vynne N.G."/>
        </authorList>
    </citation>
    <scope>NUCLEOTIDE SEQUENCE [LARGE SCALE GENOMIC DNA]</scope>
    <source>
        <strain evidence="4 5">KMM216</strain>
    </source>
</reference>
<feature type="domain" description="DUF4240" evidence="1">
    <location>
        <begin position="5"/>
        <end position="130"/>
    </location>
</feature>
<evidence type="ECO:0000313" key="4">
    <source>
        <dbReference type="EMBL" id="KDC49917.1"/>
    </source>
</evidence>
<dbReference type="OrthoDB" id="6200718at2"/>
<evidence type="ECO:0000313" key="5">
    <source>
        <dbReference type="Proteomes" id="UP000027154"/>
    </source>
</evidence>
<protein>
    <submittedName>
        <fullName evidence="2">DUF4240 domain-containing protein</fullName>
    </submittedName>
</protein>
<reference evidence="6 7" key="2">
    <citation type="submission" date="2019-01" db="EMBL/GenBank/DDBJ databases">
        <title>Genome sequences of marine Pseudoalteromonas species.</title>
        <authorList>
            <person name="Boraston A.B."/>
            <person name="Hehemann J.-H."/>
            <person name="Vickers C.J."/>
            <person name="Salama-Alber O."/>
            <person name="Abe K."/>
            <person name="Hettle A.J."/>
        </authorList>
    </citation>
    <scope>NUCLEOTIDE SEQUENCE [LARGE SCALE GENOMIC DNA]</scope>
    <source>
        <strain evidence="3 7">PS42</strain>
        <strain evidence="2 6">PS47</strain>
    </source>
</reference>
<evidence type="ECO:0000313" key="3">
    <source>
        <dbReference type="EMBL" id="KAA1157395.1"/>
    </source>
</evidence>
<evidence type="ECO:0000313" key="7">
    <source>
        <dbReference type="Proteomes" id="UP000324162"/>
    </source>
</evidence>
<dbReference type="Proteomes" id="UP000027154">
    <property type="component" value="Unassembled WGS sequence"/>
</dbReference>
<dbReference type="EMBL" id="JJNZ01000052">
    <property type="protein sequence ID" value="KDC49917.1"/>
    <property type="molecule type" value="Genomic_DNA"/>
</dbReference>
<name>A0A063KPS9_9GAMM</name>
<dbReference type="AlphaFoldDB" id="A0A063KPS9"/>
<evidence type="ECO:0000259" key="1">
    <source>
        <dbReference type="Pfam" id="PF14024"/>
    </source>
</evidence>
<dbReference type="InterPro" id="IPR025334">
    <property type="entry name" value="DUF4240"/>
</dbReference>
<dbReference type="Pfam" id="PF14024">
    <property type="entry name" value="DUF4240"/>
    <property type="match status" value="1"/>
</dbReference>
<sequence length="172" mass="19920">MAALTEQAFWELVTTPDLGLDPQSVSDNLKTKLNDLSDQHLIDFDKHFGIHMRKCFTWDLFGAAFVMAGCNDDYGFSEFRCWLISRGKTVFENALENADSIAQCTPVYYLNEQPYPYIDEYDLIAGLLFEERSEDELPFIPSGSDEPKGKRFKDKPKFLKQSYPLLFAKYWQ</sequence>
<dbReference type="Proteomes" id="UP000324162">
    <property type="component" value="Unassembled WGS sequence"/>
</dbReference>